<evidence type="ECO:0000313" key="3">
    <source>
        <dbReference type="EMBL" id="GGI31251.1"/>
    </source>
</evidence>
<dbReference type="PANTHER" id="PTHR34047:SF3">
    <property type="entry name" value="BLR2052 PROTEIN"/>
    <property type="match status" value="1"/>
</dbReference>
<reference evidence="3" key="2">
    <citation type="submission" date="2022-12" db="EMBL/GenBank/DDBJ databases">
        <authorList>
            <person name="Sun Q."/>
            <person name="Zhou Y."/>
        </authorList>
    </citation>
    <scope>NUCLEOTIDE SEQUENCE</scope>
    <source>
        <strain evidence="3">CGMCC 1.15034</strain>
    </source>
</reference>
<evidence type="ECO:0000256" key="1">
    <source>
        <dbReference type="ARBA" id="ARBA00034120"/>
    </source>
</evidence>
<accession>A0AA87W9A7</accession>
<dbReference type="AlphaFoldDB" id="A0AA87W9A7"/>
<dbReference type="Proteomes" id="UP000625079">
    <property type="component" value="Unassembled WGS sequence"/>
</dbReference>
<dbReference type="InterPro" id="IPR043502">
    <property type="entry name" value="DNA/RNA_pol_sf"/>
</dbReference>
<protein>
    <recommendedName>
        <fullName evidence="2">Reverse transcriptase domain-containing protein</fullName>
    </recommendedName>
</protein>
<reference evidence="3" key="1">
    <citation type="journal article" date="2014" name="Int. J. Syst. Evol. Microbiol.">
        <title>Complete genome sequence of Corynebacterium casei LMG S-19264T (=DSM 44701T), isolated from a smear-ripened cheese.</title>
        <authorList>
            <consortium name="US DOE Joint Genome Institute (JGI-PGF)"/>
            <person name="Walter F."/>
            <person name="Albersmeier A."/>
            <person name="Kalinowski J."/>
            <person name="Ruckert C."/>
        </authorList>
    </citation>
    <scope>NUCLEOTIDE SEQUENCE</scope>
    <source>
        <strain evidence="3">CGMCC 1.15034</strain>
    </source>
</reference>
<comment type="caution">
    <text evidence="3">The sequence shown here is derived from an EMBL/GenBank/DDBJ whole genome shotgun (WGS) entry which is preliminary data.</text>
</comment>
<gene>
    <name evidence="3" type="ORF">GCM10010987_63490</name>
</gene>
<dbReference type="EMBL" id="BMHC01000020">
    <property type="protein sequence ID" value="GGI31251.1"/>
    <property type="molecule type" value="Genomic_DNA"/>
</dbReference>
<dbReference type="InterPro" id="IPR051083">
    <property type="entry name" value="GrpII_Intron_Splice-Mob/Def"/>
</dbReference>
<name>A0AA87W9A7_9BRAD</name>
<comment type="similarity">
    <text evidence="1">Belongs to the bacterial reverse transcriptase family.</text>
</comment>
<dbReference type="CDD" id="cd01651">
    <property type="entry name" value="RT_G2_intron"/>
    <property type="match status" value="1"/>
</dbReference>
<dbReference type="PANTHER" id="PTHR34047">
    <property type="entry name" value="NUCLEAR INTRON MATURASE 1, MITOCHONDRIAL-RELATED"/>
    <property type="match status" value="1"/>
</dbReference>
<dbReference type="SUPFAM" id="SSF56672">
    <property type="entry name" value="DNA/RNA polymerases"/>
    <property type="match status" value="1"/>
</dbReference>
<dbReference type="Pfam" id="PF00078">
    <property type="entry name" value="RVT_1"/>
    <property type="match status" value="1"/>
</dbReference>
<evidence type="ECO:0000259" key="2">
    <source>
        <dbReference type="Pfam" id="PF00078"/>
    </source>
</evidence>
<proteinExistence type="inferred from homology"/>
<organism evidence="3 4">
    <name type="scientific">Bradyrhizobium guangdongense</name>
    <dbReference type="NCBI Taxonomy" id="1325090"/>
    <lineage>
        <taxon>Bacteria</taxon>
        <taxon>Pseudomonadati</taxon>
        <taxon>Pseudomonadota</taxon>
        <taxon>Alphaproteobacteria</taxon>
        <taxon>Hyphomicrobiales</taxon>
        <taxon>Nitrobacteraceae</taxon>
        <taxon>Bradyrhizobium</taxon>
    </lineage>
</organism>
<sequence length="167" mass="18710">MYEAYKAVKSNRGAAGVDGQTFEMFEKDLAGNLYKIWNRMSSGVYFPPPVLAVSIPKKTCGERTLGVPTISDRMVVKRMIEPELESIFLPDSYGHRPGKSALDAVGVTRQRCWKYDWVLEFDIKGLFDNLPHDLLAEGGPETREMQMGAALHRKMADGIKGKGREAR</sequence>
<feature type="domain" description="Reverse transcriptase" evidence="2">
    <location>
        <begin position="55"/>
        <end position="136"/>
    </location>
</feature>
<dbReference type="InterPro" id="IPR000477">
    <property type="entry name" value="RT_dom"/>
</dbReference>
<evidence type="ECO:0000313" key="4">
    <source>
        <dbReference type="Proteomes" id="UP000625079"/>
    </source>
</evidence>